<dbReference type="GO" id="GO:0003677">
    <property type="term" value="F:DNA binding"/>
    <property type="evidence" value="ECO:0007669"/>
    <property type="project" value="UniProtKB-KW"/>
</dbReference>
<dbReference type="RefSeq" id="WP_124234814.1">
    <property type="nucleotide sequence ID" value="NZ_RHHM01000023.1"/>
</dbReference>
<dbReference type="PANTHER" id="PTHR46797">
    <property type="entry name" value="HTH-TYPE TRANSCRIPTIONAL REGULATOR"/>
    <property type="match status" value="1"/>
</dbReference>
<dbReference type="SUPFAM" id="SSF51182">
    <property type="entry name" value="RmlC-like cupins"/>
    <property type="match status" value="1"/>
</dbReference>
<evidence type="ECO:0000313" key="4">
    <source>
        <dbReference type="Proteomes" id="UP000279457"/>
    </source>
</evidence>
<dbReference type="PANTHER" id="PTHR46797:SF1">
    <property type="entry name" value="METHYLPHOSPHONATE SYNTHASE"/>
    <property type="match status" value="1"/>
</dbReference>
<keyword evidence="1" id="KW-0238">DNA-binding</keyword>
<comment type="caution">
    <text evidence="3">The sequence shown here is derived from an EMBL/GenBank/DDBJ whole genome shotgun (WGS) entry which is preliminary data.</text>
</comment>
<dbReference type="AlphaFoldDB" id="A0A3N6TMI1"/>
<dbReference type="GO" id="GO:0003700">
    <property type="term" value="F:DNA-binding transcription factor activity"/>
    <property type="evidence" value="ECO:0007669"/>
    <property type="project" value="TreeGrafter"/>
</dbReference>
<reference evidence="3 4" key="1">
    <citation type="submission" date="2018-10" db="EMBL/GenBank/DDBJ databases">
        <title>Draft genome sequence for the type isolate of Erwinia psidii, agent causal of bacterial blight in guava (Psidium guajava) and wilt and die-back of Eucalyptus spp.</title>
        <authorList>
            <person name="Hermenegildo P.S."/>
            <person name="Santos S.A."/>
            <person name="Guimaraes L.M.S."/>
            <person name="Vidigal P.M.P."/>
            <person name="Pereira I.C."/>
            <person name="Badel J.L."/>
            <person name="Alfenas-Zerbini P."/>
            <person name="Ferreira M.A.S.V."/>
            <person name="Alfenas A.C."/>
        </authorList>
    </citation>
    <scope>NUCLEOTIDE SEQUENCE [LARGE SCALE GENOMIC DNA]</scope>
    <source>
        <strain evidence="3 4">IBSBF 435</strain>
    </source>
</reference>
<dbReference type="SUPFAM" id="SSF47413">
    <property type="entry name" value="lambda repressor-like DNA-binding domains"/>
    <property type="match status" value="1"/>
</dbReference>
<dbReference type="InterPro" id="IPR011051">
    <property type="entry name" value="RmlC_Cupin_sf"/>
</dbReference>
<dbReference type="Pfam" id="PF01381">
    <property type="entry name" value="HTH_3"/>
    <property type="match status" value="1"/>
</dbReference>
<gene>
    <name evidence="3" type="ORF">EB241_20430</name>
</gene>
<dbReference type="SUPFAM" id="SSF53335">
    <property type="entry name" value="S-adenosyl-L-methionine-dependent methyltransferases"/>
    <property type="match status" value="1"/>
</dbReference>
<dbReference type="InterPro" id="IPR029063">
    <property type="entry name" value="SAM-dependent_MTases_sf"/>
</dbReference>
<dbReference type="CDD" id="cd00093">
    <property type="entry name" value="HTH_XRE"/>
    <property type="match status" value="1"/>
</dbReference>
<dbReference type="GO" id="GO:0005829">
    <property type="term" value="C:cytosol"/>
    <property type="evidence" value="ECO:0007669"/>
    <property type="project" value="TreeGrafter"/>
</dbReference>
<dbReference type="InterPro" id="IPR010982">
    <property type="entry name" value="Lambda_DNA-bd_dom_sf"/>
</dbReference>
<evidence type="ECO:0000256" key="1">
    <source>
        <dbReference type="ARBA" id="ARBA00023125"/>
    </source>
</evidence>
<protein>
    <submittedName>
        <fullName evidence="3">Helix-turn-helix domain-containing protein</fullName>
    </submittedName>
</protein>
<name>A0A3N6TMI1_9GAMM</name>
<feature type="domain" description="HTH cro/C1-type" evidence="2">
    <location>
        <begin position="19"/>
        <end position="73"/>
    </location>
</feature>
<dbReference type="InterPro" id="IPR014710">
    <property type="entry name" value="RmlC-like_jellyroll"/>
</dbReference>
<dbReference type="InterPro" id="IPR050807">
    <property type="entry name" value="TransReg_Diox_bact_type"/>
</dbReference>
<dbReference type="OrthoDB" id="9792093at2"/>
<dbReference type="Gene3D" id="1.10.260.40">
    <property type="entry name" value="lambda repressor-like DNA-binding domains"/>
    <property type="match status" value="1"/>
</dbReference>
<dbReference type="Proteomes" id="UP000279457">
    <property type="component" value="Unassembled WGS sequence"/>
</dbReference>
<dbReference type="PROSITE" id="PS50943">
    <property type="entry name" value="HTH_CROC1"/>
    <property type="match status" value="1"/>
</dbReference>
<sequence length="658" mass="72625">MENSLLLSSDFRQSVSLSLARVRKSRGLSLSGLAETSGIGKATLSGIEAGRGNPTIETVWRLAHALGVTFGELISQEQDQSVESSSSGVSVRLINKQSSPFVIETYVMDLAPHTKRMAEAHMPGVEENVVVLKGRALTGPQSEPVFLSAGKSCSFASDTPHLYQSLDEQTSMMISVIYPTLAEAAPGEHDIYREWPGTEDDWSGLQQQFRRLALESRQGVNAVRLCFTGCEDMADAAEQIQQRLLPESPGMQAFYVDEQGPKLICLAREGSHARLEEETAKNPLLQQAVDLSNLAISPWNQIDAESQSRLQMLSRSDTFCLSSLAAEVLTRNGQPSVPRCAAPRYEVTPVVERDNDTVLFEDRIDVDGYAVWEMVHPAYARQSVAIAQQLSRYLSHRASRVIDIGTGPGLPLKMLLELLPELQVTTVDPSETAFNHLQKLFKNTPNVHPGKGSITDLPVPDHPFDAAISVGASHHLDTMAFLSSTRRQLARGGVFIVSDEMISPFSTISQRKTGLMKHHLQYIADTLIPISAEALSVDECRLVQMLRKDVPQALFEARTGDEGRAEYRCKHLLETLHSLHLPPQPANYLQVFYRFHILELEALVAGLDYEVEQKTSPDCFSDLARIAGFSVQQHRRLYATSGRTDSDAGTHLFVLQAL</sequence>
<dbReference type="InterPro" id="IPR001387">
    <property type="entry name" value="Cro/C1-type_HTH"/>
</dbReference>
<dbReference type="EMBL" id="RHHM01000023">
    <property type="protein sequence ID" value="RQM36432.1"/>
    <property type="molecule type" value="Genomic_DNA"/>
</dbReference>
<dbReference type="SMART" id="SM00530">
    <property type="entry name" value="HTH_XRE"/>
    <property type="match status" value="1"/>
</dbReference>
<evidence type="ECO:0000313" key="3">
    <source>
        <dbReference type="EMBL" id="RQM36432.1"/>
    </source>
</evidence>
<dbReference type="Gene3D" id="2.60.120.10">
    <property type="entry name" value="Jelly Rolls"/>
    <property type="match status" value="1"/>
</dbReference>
<accession>A0A3N6TMI1</accession>
<dbReference type="CDD" id="cd02440">
    <property type="entry name" value="AdoMet_MTases"/>
    <property type="match status" value="1"/>
</dbReference>
<proteinExistence type="predicted"/>
<dbReference type="InterPro" id="IPR041698">
    <property type="entry name" value="Methyltransf_25"/>
</dbReference>
<dbReference type="Pfam" id="PF13649">
    <property type="entry name" value="Methyltransf_25"/>
    <property type="match status" value="1"/>
</dbReference>
<keyword evidence="4" id="KW-1185">Reference proteome</keyword>
<dbReference type="Gene3D" id="3.40.50.150">
    <property type="entry name" value="Vaccinia Virus protein VP39"/>
    <property type="match status" value="1"/>
</dbReference>
<evidence type="ECO:0000259" key="2">
    <source>
        <dbReference type="PROSITE" id="PS50943"/>
    </source>
</evidence>
<organism evidence="3 4">
    <name type="scientific">Erwinia psidii</name>
    <dbReference type="NCBI Taxonomy" id="69224"/>
    <lineage>
        <taxon>Bacteria</taxon>
        <taxon>Pseudomonadati</taxon>
        <taxon>Pseudomonadota</taxon>
        <taxon>Gammaproteobacteria</taxon>
        <taxon>Enterobacterales</taxon>
        <taxon>Erwiniaceae</taxon>
        <taxon>Erwinia</taxon>
    </lineage>
</organism>
<dbReference type="CDD" id="cd02209">
    <property type="entry name" value="cupin_XRE_C"/>
    <property type="match status" value="1"/>
</dbReference>